<accession>A0ABV3K4E1</accession>
<feature type="coiled-coil region" evidence="1">
    <location>
        <begin position="145"/>
        <end position="172"/>
    </location>
</feature>
<keyword evidence="4" id="KW-1185">Reference proteome</keyword>
<organism evidence="3 4">
    <name type="scientific">Streptomyces orinoci</name>
    <name type="common">Streptoverticillium orinoci</name>
    <dbReference type="NCBI Taxonomy" id="67339"/>
    <lineage>
        <taxon>Bacteria</taxon>
        <taxon>Bacillati</taxon>
        <taxon>Actinomycetota</taxon>
        <taxon>Actinomycetes</taxon>
        <taxon>Kitasatosporales</taxon>
        <taxon>Streptomycetaceae</taxon>
        <taxon>Streptomyces</taxon>
    </lineage>
</organism>
<feature type="compositionally biased region" description="Low complexity" evidence="2">
    <location>
        <begin position="24"/>
        <end position="82"/>
    </location>
</feature>
<reference evidence="3 4" key="1">
    <citation type="submission" date="2024-06" db="EMBL/GenBank/DDBJ databases">
        <title>The Natural Products Discovery Center: Release of the First 8490 Sequenced Strains for Exploring Actinobacteria Biosynthetic Diversity.</title>
        <authorList>
            <person name="Kalkreuter E."/>
            <person name="Kautsar S.A."/>
            <person name="Yang D."/>
            <person name="Bader C.D."/>
            <person name="Teijaro C.N."/>
            <person name="Fluegel L."/>
            <person name="Davis C.M."/>
            <person name="Simpson J.R."/>
            <person name="Lauterbach L."/>
            <person name="Steele A.D."/>
            <person name="Gui C."/>
            <person name="Meng S."/>
            <person name="Li G."/>
            <person name="Viehrig K."/>
            <person name="Ye F."/>
            <person name="Su P."/>
            <person name="Kiefer A.F."/>
            <person name="Nichols A."/>
            <person name="Cepeda A.J."/>
            <person name="Yan W."/>
            <person name="Fan B."/>
            <person name="Jiang Y."/>
            <person name="Adhikari A."/>
            <person name="Zheng C.-J."/>
            <person name="Schuster L."/>
            <person name="Cowan T.M."/>
            <person name="Smanski M.J."/>
            <person name="Chevrette M.G."/>
            <person name="De Carvalho L.P.S."/>
            <person name="Shen B."/>
        </authorList>
    </citation>
    <scope>NUCLEOTIDE SEQUENCE [LARGE SCALE GENOMIC DNA]</scope>
    <source>
        <strain evidence="3 4">NPDC052347</strain>
    </source>
</reference>
<feature type="non-terminal residue" evidence="3">
    <location>
        <position position="1"/>
    </location>
</feature>
<evidence type="ECO:0000256" key="2">
    <source>
        <dbReference type="SAM" id="MobiDB-lite"/>
    </source>
</evidence>
<evidence type="ECO:0000256" key="1">
    <source>
        <dbReference type="SAM" id="Coils"/>
    </source>
</evidence>
<evidence type="ECO:0000313" key="3">
    <source>
        <dbReference type="EMBL" id="MEV5510021.1"/>
    </source>
</evidence>
<dbReference type="Proteomes" id="UP001552594">
    <property type="component" value="Unassembled WGS sequence"/>
</dbReference>
<comment type="caution">
    <text evidence="3">The sequence shown here is derived from an EMBL/GenBank/DDBJ whole genome shotgun (WGS) entry which is preliminary data.</text>
</comment>
<evidence type="ECO:0000313" key="4">
    <source>
        <dbReference type="Proteomes" id="UP001552594"/>
    </source>
</evidence>
<name>A0ABV3K4E1_STRON</name>
<gene>
    <name evidence="3" type="ORF">AB0L16_26905</name>
</gene>
<keyword evidence="1" id="KW-0175">Coiled coil</keyword>
<dbReference type="EMBL" id="JBFAUK010000026">
    <property type="protein sequence ID" value="MEV5510021.1"/>
    <property type="molecule type" value="Genomic_DNA"/>
</dbReference>
<proteinExistence type="predicted"/>
<protein>
    <submittedName>
        <fullName evidence="3">Uncharacterized protein</fullName>
    </submittedName>
</protein>
<sequence length="387" mass="41203">QNLLDQGAIIAAKAQENRWIAAKAAADAANASTEAQKAASEAQKSAAQAKQYAAEADKSATQAEKSAAKAANSASTARSAADAADHDAADAEESAADSDFSAQYARDSADEARIYADDAHRSALKAGKSEKEANQLAAAAWKDVITKRQAELDAERKKAAELRKKQREQQQKKTCIIPMNRELTPCQFAPDRYNIEMPAIDPTINRIFWKYSGLDDLKGCIKNPTWGQCIGAGAAVAMVIPPFGAEAGGGVEAVEGVEDIVRATRIGKNATGTVWDGIKATQPTYPGTKLPRSFELTAGDTQVWVHGNASEHIAEYLSGMAKRGAGQFELDMATQVQLTNLQTAVEKAGRGGLPFDKMVVVDGWELKFGAPRSPGQLPALIHALPRQ</sequence>
<feature type="region of interest" description="Disordered" evidence="2">
    <location>
        <begin position="24"/>
        <end position="103"/>
    </location>
</feature>